<evidence type="ECO:0000256" key="4">
    <source>
        <dbReference type="SAM" id="MobiDB-lite"/>
    </source>
</evidence>
<dbReference type="PANTHER" id="PTHR31001:SF50">
    <property type="entry name" value="ZN(II)2CYS6 TRANSCRIPTION FACTOR (EUROFUNG)"/>
    <property type="match status" value="1"/>
</dbReference>
<dbReference type="InterPro" id="IPR007219">
    <property type="entry name" value="XnlR_reg_dom"/>
</dbReference>
<evidence type="ECO:0000313" key="6">
    <source>
        <dbReference type="EMBL" id="EOO00705.1"/>
    </source>
</evidence>
<dbReference type="GO" id="GO:0008270">
    <property type="term" value="F:zinc ion binding"/>
    <property type="evidence" value="ECO:0007669"/>
    <property type="project" value="InterPro"/>
</dbReference>
<dbReference type="AlphaFoldDB" id="R8BN38"/>
<dbReference type="EMBL" id="KB933061">
    <property type="protein sequence ID" value="EOO00705.1"/>
    <property type="molecule type" value="Genomic_DNA"/>
</dbReference>
<feature type="compositionally biased region" description="Low complexity" evidence="4">
    <location>
        <begin position="598"/>
        <end position="608"/>
    </location>
</feature>
<dbReference type="GeneID" id="19324064"/>
<organism evidence="6 7">
    <name type="scientific">Phaeoacremonium minimum (strain UCR-PA7)</name>
    <name type="common">Esca disease fungus</name>
    <name type="synonym">Togninia minima</name>
    <dbReference type="NCBI Taxonomy" id="1286976"/>
    <lineage>
        <taxon>Eukaryota</taxon>
        <taxon>Fungi</taxon>
        <taxon>Dikarya</taxon>
        <taxon>Ascomycota</taxon>
        <taxon>Pezizomycotina</taxon>
        <taxon>Sordariomycetes</taxon>
        <taxon>Sordariomycetidae</taxon>
        <taxon>Togniniales</taxon>
        <taxon>Togniniaceae</taxon>
        <taxon>Phaeoacremonium</taxon>
    </lineage>
</organism>
<feature type="region of interest" description="Disordered" evidence="4">
    <location>
        <begin position="146"/>
        <end position="177"/>
    </location>
</feature>
<feature type="compositionally biased region" description="Polar residues" evidence="4">
    <location>
        <begin position="160"/>
        <end position="176"/>
    </location>
</feature>
<feature type="compositionally biased region" description="Basic and acidic residues" evidence="4">
    <location>
        <begin position="105"/>
        <end position="121"/>
    </location>
</feature>
<feature type="domain" description="Xylanolytic transcriptional activator regulatory" evidence="5">
    <location>
        <begin position="285"/>
        <end position="357"/>
    </location>
</feature>
<dbReference type="CDD" id="cd12148">
    <property type="entry name" value="fungal_TF_MHR"/>
    <property type="match status" value="1"/>
</dbReference>
<name>R8BN38_PHAM7</name>
<evidence type="ECO:0000259" key="5">
    <source>
        <dbReference type="Pfam" id="PF04082"/>
    </source>
</evidence>
<gene>
    <name evidence="6" type="ORF">UCRPA7_3692</name>
</gene>
<proteinExistence type="predicted"/>
<dbReference type="Pfam" id="PF04082">
    <property type="entry name" value="Fungal_trans"/>
    <property type="match status" value="1"/>
</dbReference>
<dbReference type="GO" id="GO:0005634">
    <property type="term" value="C:nucleus"/>
    <property type="evidence" value="ECO:0007669"/>
    <property type="project" value="UniProtKB-SubCell"/>
</dbReference>
<protein>
    <submittedName>
        <fullName evidence="6">Putative c6 transcription protein</fullName>
    </submittedName>
</protein>
<reference evidence="7" key="1">
    <citation type="journal article" date="2013" name="Genome Announc.">
        <title>Draft genome sequence of the ascomycete Phaeoacremonium aleophilum strain UCR-PA7, a causal agent of the esca disease complex in grapevines.</title>
        <authorList>
            <person name="Blanco-Ulate B."/>
            <person name="Rolshausen P."/>
            <person name="Cantu D."/>
        </authorList>
    </citation>
    <scope>NUCLEOTIDE SEQUENCE [LARGE SCALE GENOMIC DNA]</scope>
    <source>
        <strain evidence="7">UCR-PA7</strain>
    </source>
</reference>
<dbReference type="eggNOG" id="ENOG502SIT3">
    <property type="taxonomic scope" value="Eukaryota"/>
</dbReference>
<evidence type="ECO:0000256" key="2">
    <source>
        <dbReference type="ARBA" id="ARBA00022723"/>
    </source>
</evidence>
<feature type="region of interest" description="Disordered" evidence="4">
    <location>
        <begin position="63"/>
        <end position="121"/>
    </location>
</feature>
<dbReference type="HOGENOM" id="CLU_004083_7_2_1"/>
<dbReference type="GO" id="GO:0006351">
    <property type="term" value="P:DNA-templated transcription"/>
    <property type="evidence" value="ECO:0007669"/>
    <property type="project" value="InterPro"/>
</dbReference>
<comment type="subcellular location">
    <subcellularLocation>
        <location evidence="1">Nucleus</location>
    </subcellularLocation>
</comment>
<keyword evidence="7" id="KW-1185">Reference proteome</keyword>
<dbReference type="KEGG" id="tmn:UCRPA7_3692"/>
<dbReference type="InterPro" id="IPR050613">
    <property type="entry name" value="Sec_Metabolite_Reg"/>
</dbReference>
<dbReference type="CDD" id="cd00067">
    <property type="entry name" value="GAL4"/>
    <property type="match status" value="1"/>
</dbReference>
<dbReference type="Proteomes" id="UP000014074">
    <property type="component" value="Unassembled WGS sequence"/>
</dbReference>
<dbReference type="OrthoDB" id="435881at2759"/>
<dbReference type="InterPro" id="IPR001138">
    <property type="entry name" value="Zn2Cys6_DnaBD"/>
</dbReference>
<sequence>MQSSSPQSAAGKERQLKPLSCSNCRQRKVKCSKVHPCPQRPRQNRQHELLDRLAKLEEIVGKVDPASLSALKPAASTSAASTATSTSQQPQAAQEDFSQGQGSREQAEDRSASLSPSKDDPAAKYLSGEFWSNLCGEVEGLKQALAQTSSDTDDEEDAGTESTPDSQGQSVNSPGQATGAAVFGNANAFGSVSLTHPETEQILQLSAVYWYNVDPLFKILHRPTMESGLERFARSPDLFPVDRATEALYFSMYFAAVTSLSPASLEVALAKADYLNSTQLELFQALALYVAIGLHRDGAGLAFSPYEAELRRRLWWQIVVLDVRGVEDRGTEAMISIDSYNTRLPTNISDADFGPDSTAPLVDQEGPTDTTFSLCTSMCCDIFLFLHNPQARFQKPDMDGTMQVIQPSEDDMVRRVQALEERFVKNADPNFYPSALASHTVRLIILIFWLSLQYPFQVRQQHAPFGTGGPHGSSAAGGRPRGRVSREHVLQTAVAIMELQQRGKDGPFAERFGWWTENYPQWHPLAVALAELCSQTSGPLVDRAWAVIDSVVGQWSDQIADTKAGTLLRPIKKLLKKARAARAQAQLSQLDLNKEPTEAPAQQQTPAQTPAVVIDFPPADVGGPLPLMRPSPYEEDRNVSPNDIFRAPNGPFDFDFSLDIAATQDMELMDWTNWNEFVTDANDTSDTFVGFTL</sequence>
<accession>R8BN38</accession>
<keyword evidence="2" id="KW-0479">Metal-binding</keyword>
<dbReference type="GO" id="GO:0000981">
    <property type="term" value="F:DNA-binding transcription factor activity, RNA polymerase II-specific"/>
    <property type="evidence" value="ECO:0007669"/>
    <property type="project" value="InterPro"/>
</dbReference>
<dbReference type="PANTHER" id="PTHR31001">
    <property type="entry name" value="UNCHARACTERIZED TRANSCRIPTIONAL REGULATORY PROTEIN"/>
    <property type="match status" value="1"/>
</dbReference>
<evidence type="ECO:0000256" key="3">
    <source>
        <dbReference type="ARBA" id="ARBA00023242"/>
    </source>
</evidence>
<evidence type="ECO:0000313" key="7">
    <source>
        <dbReference type="Proteomes" id="UP000014074"/>
    </source>
</evidence>
<keyword evidence="3" id="KW-0539">Nucleus</keyword>
<evidence type="ECO:0000256" key="1">
    <source>
        <dbReference type="ARBA" id="ARBA00004123"/>
    </source>
</evidence>
<dbReference type="RefSeq" id="XP_007914405.1">
    <property type="nucleotide sequence ID" value="XM_007916214.1"/>
</dbReference>
<feature type="region of interest" description="Disordered" evidence="4">
    <location>
        <begin position="463"/>
        <end position="482"/>
    </location>
</feature>
<feature type="compositionally biased region" description="Low complexity" evidence="4">
    <location>
        <begin position="65"/>
        <end position="94"/>
    </location>
</feature>
<dbReference type="GO" id="GO:0003677">
    <property type="term" value="F:DNA binding"/>
    <property type="evidence" value="ECO:0007669"/>
    <property type="project" value="InterPro"/>
</dbReference>
<feature type="region of interest" description="Disordered" evidence="4">
    <location>
        <begin position="589"/>
        <end position="608"/>
    </location>
</feature>